<keyword evidence="2" id="KW-0645">Protease</keyword>
<dbReference type="CDD" id="cd00063">
    <property type="entry name" value="FN3"/>
    <property type="match status" value="1"/>
</dbReference>
<dbReference type="EMBL" id="BORW01000001">
    <property type="protein sequence ID" value="GIO65468.1"/>
    <property type="molecule type" value="Genomic_DNA"/>
</dbReference>
<keyword evidence="6" id="KW-0511">Multifunctional enzyme</keyword>
<organism evidence="12 13">
    <name type="scientific">Paenibacillus cookii</name>
    <dbReference type="NCBI Taxonomy" id="157839"/>
    <lineage>
        <taxon>Bacteria</taxon>
        <taxon>Bacillati</taxon>
        <taxon>Bacillota</taxon>
        <taxon>Bacilli</taxon>
        <taxon>Bacillales</taxon>
        <taxon>Paenibacillaceae</taxon>
        <taxon>Paenibacillus</taxon>
    </lineage>
</organism>
<dbReference type="InterPro" id="IPR012338">
    <property type="entry name" value="Beta-lactam/transpept-like"/>
</dbReference>
<dbReference type="InterPro" id="IPR023346">
    <property type="entry name" value="Lysozyme-like_dom_sf"/>
</dbReference>
<keyword evidence="13" id="KW-1185">Reference proteome</keyword>
<dbReference type="InterPro" id="IPR050396">
    <property type="entry name" value="Glycosyltr_51/Transpeptidase"/>
</dbReference>
<evidence type="ECO:0000256" key="1">
    <source>
        <dbReference type="ARBA" id="ARBA00022645"/>
    </source>
</evidence>
<dbReference type="PROSITE" id="PS50853">
    <property type="entry name" value="FN3"/>
    <property type="match status" value="1"/>
</dbReference>
<dbReference type="Gene3D" id="1.10.3810.10">
    <property type="entry name" value="Biosynthetic peptidoglycan transglycosylase-like"/>
    <property type="match status" value="1"/>
</dbReference>
<keyword evidence="5" id="KW-0378">Hydrolase</keyword>
<gene>
    <name evidence="12" type="ORF">J21TS3_02890</name>
</gene>
<keyword evidence="10" id="KW-0472">Membrane</keyword>
<evidence type="ECO:0000313" key="13">
    <source>
        <dbReference type="Proteomes" id="UP000680638"/>
    </source>
</evidence>
<dbReference type="InterPro" id="IPR001264">
    <property type="entry name" value="Glyco_trans_51"/>
</dbReference>
<dbReference type="Pfam" id="PF00912">
    <property type="entry name" value="Transgly"/>
    <property type="match status" value="1"/>
</dbReference>
<evidence type="ECO:0000256" key="8">
    <source>
        <dbReference type="ARBA" id="ARBA00049902"/>
    </source>
</evidence>
<keyword evidence="4" id="KW-0808">Transferase</keyword>
<feature type="compositionally biased region" description="Polar residues" evidence="9">
    <location>
        <begin position="945"/>
        <end position="959"/>
    </location>
</feature>
<dbReference type="PANTHER" id="PTHR32282">
    <property type="entry name" value="BINDING PROTEIN TRANSPEPTIDASE, PUTATIVE-RELATED"/>
    <property type="match status" value="1"/>
</dbReference>
<dbReference type="SUPFAM" id="SSF56601">
    <property type="entry name" value="beta-lactamase/transpeptidase-like"/>
    <property type="match status" value="1"/>
</dbReference>
<comment type="caution">
    <text evidence="12">The sequence shown here is derived from an EMBL/GenBank/DDBJ whole genome shotgun (WGS) entry which is preliminary data.</text>
</comment>
<evidence type="ECO:0000256" key="2">
    <source>
        <dbReference type="ARBA" id="ARBA00022670"/>
    </source>
</evidence>
<dbReference type="Pfam" id="PF00905">
    <property type="entry name" value="Transpeptidase"/>
    <property type="match status" value="1"/>
</dbReference>
<dbReference type="InterPro" id="IPR013783">
    <property type="entry name" value="Ig-like_fold"/>
</dbReference>
<accession>A0ABQ4LQT8</accession>
<proteinExistence type="predicted"/>
<evidence type="ECO:0000256" key="10">
    <source>
        <dbReference type="SAM" id="Phobius"/>
    </source>
</evidence>
<dbReference type="SUPFAM" id="SSF53955">
    <property type="entry name" value="Lysozyme-like"/>
    <property type="match status" value="1"/>
</dbReference>
<dbReference type="InterPro" id="IPR001460">
    <property type="entry name" value="PCN-bd_Tpept"/>
</dbReference>
<dbReference type="InterPro" id="IPR036116">
    <property type="entry name" value="FN3_sf"/>
</dbReference>
<name>A0ABQ4LQT8_9BACL</name>
<dbReference type="Gene3D" id="2.60.40.10">
    <property type="entry name" value="Immunoglobulins"/>
    <property type="match status" value="2"/>
</dbReference>
<keyword evidence="3" id="KW-0328">Glycosyltransferase</keyword>
<comment type="catalytic activity">
    <reaction evidence="7">
        <text>Preferential cleavage: (Ac)2-L-Lys-D-Ala-|-D-Ala. Also transpeptidation of peptidyl-alanyl moieties that are N-acyl substituents of D-alanine.</text>
        <dbReference type="EC" id="3.4.16.4"/>
    </reaction>
</comment>
<reference evidence="12 13" key="1">
    <citation type="submission" date="2021-03" db="EMBL/GenBank/DDBJ databases">
        <title>Antimicrobial resistance genes in bacteria isolated from Japanese honey, and their potential for conferring macrolide and lincosamide resistance in the American foulbrood pathogen Paenibacillus larvae.</title>
        <authorList>
            <person name="Okamoto M."/>
            <person name="Kumagai M."/>
            <person name="Kanamori H."/>
            <person name="Takamatsu D."/>
        </authorList>
    </citation>
    <scope>NUCLEOTIDE SEQUENCE [LARGE SCALE GENOMIC DNA]</scope>
    <source>
        <strain evidence="12 13">J21TS3</strain>
    </source>
</reference>
<evidence type="ECO:0000256" key="3">
    <source>
        <dbReference type="ARBA" id="ARBA00022676"/>
    </source>
</evidence>
<evidence type="ECO:0000256" key="5">
    <source>
        <dbReference type="ARBA" id="ARBA00022801"/>
    </source>
</evidence>
<evidence type="ECO:0000259" key="11">
    <source>
        <dbReference type="PROSITE" id="PS50853"/>
    </source>
</evidence>
<protein>
    <recommendedName>
        <fullName evidence="11">Fibronectin type-III domain-containing protein</fullName>
    </recommendedName>
</protein>
<evidence type="ECO:0000313" key="12">
    <source>
        <dbReference type="EMBL" id="GIO65468.1"/>
    </source>
</evidence>
<feature type="region of interest" description="Disordered" evidence="9">
    <location>
        <begin position="927"/>
        <end position="959"/>
    </location>
</feature>
<evidence type="ECO:0000256" key="9">
    <source>
        <dbReference type="SAM" id="MobiDB-lite"/>
    </source>
</evidence>
<feature type="domain" description="Fibronectin type-III" evidence="11">
    <location>
        <begin position="963"/>
        <end position="1052"/>
    </location>
</feature>
<dbReference type="Gene3D" id="3.40.710.10">
    <property type="entry name" value="DD-peptidase/beta-lactamase superfamily"/>
    <property type="match status" value="1"/>
</dbReference>
<evidence type="ECO:0000256" key="4">
    <source>
        <dbReference type="ARBA" id="ARBA00022679"/>
    </source>
</evidence>
<evidence type="ECO:0000256" key="7">
    <source>
        <dbReference type="ARBA" id="ARBA00034000"/>
    </source>
</evidence>
<keyword evidence="10" id="KW-0812">Transmembrane</keyword>
<dbReference type="SUPFAM" id="SSF49265">
    <property type="entry name" value="Fibronectin type III"/>
    <property type="match status" value="2"/>
</dbReference>
<evidence type="ECO:0000256" key="6">
    <source>
        <dbReference type="ARBA" id="ARBA00023268"/>
    </source>
</evidence>
<dbReference type="InterPro" id="IPR036950">
    <property type="entry name" value="PBP_transglycosylase"/>
</dbReference>
<keyword evidence="10" id="KW-1133">Transmembrane helix</keyword>
<dbReference type="InterPro" id="IPR003961">
    <property type="entry name" value="FN3_dom"/>
</dbReference>
<comment type="catalytic activity">
    <reaction evidence="8">
        <text>[GlcNAc-(1-&gt;4)-Mur2Ac(oyl-L-Ala-gamma-D-Glu-L-Lys-D-Ala-D-Ala)](n)-di-trans,octa-cis-undecaprenyl diphosphate + beta-D-GlcNAc-(1-&gt;4)-Mur2Ac(oyl-L-Ala-gamma-D-Glu-L-Lys-D-Ala-D-Ala)-di-trans,octa-cis-undecaprenyl diphosphate = [GlcNAc-(1-&gt;4)-Mur2Ac(oyl-L-Ala-gamma-D-Glu-L-Lys-D-Ala-D-Ala)](n+1)-di-trans,octa-cis-undecaprenyl diphosphate + di-trans,octa-cis-undecaprenyl diphosphate + H(+)</text>
        <dbReference type="Rhea" id="RHEA:23708"/>
        <dbReference type="Rhea" id="RHEA-COMP:9602"/>
        <dbReference type="Rhea" id="RHEA-COMP:9603"/>
        <dbReference type="ChEBI" id="CHEBI:15378"/>
        <dbReference type="ChEBI" id="CHEBI:58405"/>
        <dbReference type="ChEBI" id="CHEBI:60033"/>
        <dbReference type="ChEBI" id="CHEBI:78435"/>
        <dbReference type="EC" id="2.4.99.28"/>
    </reaction>
</comment>
<dbReference type="PANTHER" id="PTHR32282:SF33">
    <property type="entry name" value="PEPTIDOGLYCAN GLYCOSYLTRANSFERASE"/>
    <property type="match status" value="1"/>
</dbReference>
<dbReference type="RefSeq" id="WP_212947084.1">
    <property type="nucleotide sequence ID" value="NZ_BORW01000001.1"/>
</dbReference>
<sequence>MVENNNKKPDKQPATKPRRSYARVTGLVILWLFVVGLMGALFVGGTAMGYVAYIVKDEPVRSRELIDQKMGENAITSFAYFRDQQTPIGQIRTDEDRRPVEYKQIPKLVIDAVISIEDNHFFEHNGVDMKGTLRAVRQKVLKESVQTGGSTLTQQLARRVFLSLDKTDDRKIKEILLALRLERFMTKEEILTAYLNKVPFGKGASGYNLYGIKAAAKGIFNINDLNQLNVAQAAYLAGLPQLPTRYSAYNSKGDFNPDAFKRALDRQHLVLRRMLEENKITEAQYKEAMAFDIRKALAPRVEKAYSTYPYLMMETERQASEILMELNLKNAGKDPEDPSERDSDLLEAANQQLKTGGYRVYTTIDKRVYNSMHKIGENKDNFGPDSKTKGPEQTAAMMIDNKTGAILGMLEGRDFNKEQMNYATQMVRQPGSTMKPIAAYLPAIESGAIQPASILDDAPIILKDGQKGFHIPKNSTSGYSGLMTARKALNKSVNTIALKLYNNVVGIDAAWAFSKKLGITTIQKEDYSAQTGVLGGLKYGVTVEELTNAYSAIANQGTFNDAYMIEKIVDSNGNIVYQHESKPVQAFSKQTAYLMTDMLRTVITDGTGDVVRKNYKHFKQIPIVGKTGSTQNYADVWFMGYSPDVTLGVWVGYKEPKNTLTTKSARKRAQSIWTLIMNEVAEKEADLFKTAKFDKPEGIVSKTVSAYSGKLPTSLTDKFVTDLFNVKYVPKASDDAIAKVKYITYNGVNYIPKDGTPEDMLKEKVVIKREKPIPDLIKELEAAFAKMRGGHEPLSYYIPRDAGEDMPTEIDPRVDDGAPPAAPGNVRMALNGSSATITFNPSGQSDVVGYRLYRSQNGGAFQNTGKIVLAGNATSFTSPADAGSAFYVTAVDVAGKESAPSATVSSLGDGMIGLPGDNGAITDPGAPIVPGTSVDPGTSLDPGANGQQIPGQSVTGSDAQLQAPASPVSLQISPLENGILFQWNPSRPEEKVTEYYVYYSEKPNGSYSKIGSSREPGFQYAAAAPVAGYFRVTAVNSAGESPPSPASYFEKK</sequence>
<dbReference type="Proteomes" id="UP000680638">
    <property type="component" value="Unassembled WGS sequence"/>
</dbReference>
<keyword evidence="1" id="KW-0121">Carboxypeptidase</keyword>
<feature type="transmembrane region" description="Helical" evidence="10">
    <location>
        <begin position="21"/>
        <end position="53"/>
    </location>
</feature>